<proteinExistence type="predicted"/>
<dbReference type="RefSeq" id="WP_120750156.1">
    <property type="nucleotide sequence ID" value="NZ_RBAH01000023.1"/>
</dbReference>
<evidence type="ECO:0000313" key="2">
    <source>
        <dbReference type="Proteomes" id="UP000282311"/>
    </source>
</evidence>
<keyword evidence="2" id="KW-1185">Reference proteome</keyword>
<protein>
    <recommendedName>
        <fullName evidence="3">GNAT family N-acetyltransferase</fullName>
    </recommendedName>
</protein>
<accession>A0A3B0BR58</accession>
<dbReference type="AlphaFoldDB" id="A0A3B0BR58"/>
<sequence length="171" mass="19703">MTTYCGRCESDEDFAKASLFAIENKHELHSSYYTLDMVSLLCTYMTQGHMLYIADDEHRMIGLLGYYHGTPEKQFEDKDVALADTAIMDRAYRGTRLFLKGLRYMVGQIIEKHPDVQVLRLVALSDNAYLCGLYAKFAEPDYTREGPAGEETVFCVKIHQLKSILYRKYKV</sequence>
<evidence type="ECO:0008006" key="3">
    <source>
        <dbReference type="Google" id="ProtNLM"/>
    </source>
</evidence>
<dbReference type="OrthoDB" id="2968015at2"/>
<dbReference type="Proteomes" id="UP000282311">
    <property type="component" value="Unassembled WGS sequence"/>
</dbReference>
<comment type="caution">
    <text evidence="1">The sequence shown here is derived from an EMBL/GenBank/DDBJ whole genome shotgun (WGS) entry which is preliminary data.</text>
</comment>
<dbReference type="EMBL" id="RBAH01000023">
    <property type="protein sequence ID" value="RKN74961.1"/>
    <property type="molecule type" value="Genomic_DNA"/>
</dbReference>
<reference evidence="1 2" key="1">
    <citation type="journal article" date="2007" name="Int. J. Syst. Evol. Microbiol.">
        <title>Paenibacillus ginsengarvi sp. nov., isolated from soil from ginseng cultivation.</title>
        <authorList>
            <person name="Yoon M.H."/>
            <person name="Ten L.N."/>
            <person name="Im W.T."/>
        </authorList>
    </citation>
    <scope>NUCLEOTIDE SEQUENCE [LARGE SCALE GENOMIC DNA]</scope>
    <source>
        <strain evidence="1 2">KCTC 13059</strain>
    </source>
</reference>
<evidence type="ECO:0000313" key="1">
    <source>
        <dbReference type="EMBL" id="RKN74961.1"/>
    </source>
</evidence>
<dbReference type="SUPFAM" id="SSF55729">
    <property type="entry name" value="Acyl-CoA N-acyltransferases (Nat)"/>
    <property type="match status" value="1"/>
</dbReference>
<dbReference type="InterPro" id="IPR016181">
    <property type="entry name" value="Acyl_CoA_acyltransferase"/>
</dbReference>
<name>A0A3B0BR58_9BACL</name>
<organism evidence="1 2">
    <name type="scientific">Paenibacillus ginsengarvi</name>
    <dbReference type="NCBI Taxonomy" id="400777"/>
    <lineage>
        <taxon>Bacteria</taxon>
        <taxon>Bacillati</taxon>
        <taxon>Bacillota</taxon>
        <taxon>Bacilli</taxon>
        <taxon>Bacillales</taxon>
        <taxon>Paenibacillaceae</taxon>
        <taxon>Paenibacillus</taxon>
    </lineage>
</organism>
<gene>
    <name evidence="1" type="ORF">D7M11_25825</name>
</gene>